<feature type="binding site" evidence="9">
    <location>
        <position position="16"/>
    </location>
    <ligand>
        <name>ATP</name>
        <dbReference type="ChEBI" id="CHEBI:30616"/>
    </ligand>
</feature>
<evidence type="ECO:0000313" key="11">
    <source>
        <dbReference type="EMBL" id="XBP95724.1"/>
    </source>
</evidence>
<evidence type="ECO:0000256" key="7">
    <source>
        <dbReference type="ARBA" id="ARBA00022993"/>
    </source>
</evidence>
<evidence type="ECO:0000256" key="2">
    <source>
        <dbReference type="ARBA" id="ARBA00022679"/>
    </source>
</evidence>
<keyword evidence="5 9" id="KW-0067">ATP-binding</keyword>
<feature type="binding site" evidence="9">
    <location>
        <position position="98"/>
    </location>
    <ligand>
        <name>ATP</name>
        <dbReference type="ChEBI" id="CHEBI:30616"/>
    </ligand>
</feature>
<evidence type="ECO:0000256" key="3">
    <source>
        <dbReference type="ARBA" id="ARBA00022695"/>
    </source>
</evidence>
<dbReference type="InterPro" id="IPR014729">
    <property type="entry name" value="Rossmann-like_a/b/a_fold"/>
</dbReference>
<feature type="binding site" evidence="9">
    <location>
        <begin position="88"/>
        <end position="90"/>
    </location>
    <ligand>
        <name>ATP</name>
        <dbReference type="ChEBI" id="CHEBI:30616"/>
    </ligand>
</feature>
<comment type="function">
    <text evidence="9">Reversibly transfers an adenylyl group from ATP to 4'-phosphopantetheine, yielding dephospho-CoA (dPCoA) and pyrophosphate.</text>
</comment>
<dbReference type="AlphaFoldDB" id="A0AAU7ME37"/>
<evidence type="ECO:0000256" key="1">
    <source>
        <dbReference type="ARBA" id="ARBA00022490"/>
    </source>
</evidence>
<evidence type="ECO:0000256" key="6">
    <source>
        <dbReference type="ARBA" id="ARBA00022842"/>
    </source>
</evidence>
<reference evidence="12" key="2">
    <citation type="submission" date="2024-06" db="EMBL/GenBank/DDBJ databases">
        <title>Micromonospora mangrovi CCTCC AA 2012012 genome sequences.</title>
        <authorList>
            <person name="Gao J."/>
        </authorList>
    </citation>
    <scope>NUCLEOTIDE SEQUENCE</scope>
    <source>
        <strain evidence="12">CCTCC AA 2012012</strain>
    </source>
</reference>
<dbReference type="EMBL" id="CP157762">
    <property type="protein sequence ID" value="XBP95724.1"/>
    <property type="molecule type" value="Genomic_DNA"/>
</dbReference>
<sequence length="143" mass="15454">MRAVYPGTFDPVTPGHMDVVERARHLFDEVVVLVAVNSNKQPGADEEERAAAVRAVLPVEWTSVTVVAWSGLTATWCRRHDVGVIVRGVRNTTDLQNESRLAAMNQSLGVPTVFLPAQPELAAVSSTAVRTLGKVPPVSSGRW</sequence>
<comment type="pathway">
    <text evidence="9">Cofactor biosynthesis; coenzyme A biosynthesis; CoA from (R)-pantothenate: step 4/5.</text>
</comment>
<evidence type="ECO:0000313" key="12">
    <source>
        <dbReference type="EMBL" id="XCH76428.1"/>
    </source>
</evidence>
<keyword evidence="2 9" id="KW-0808">Transferase</keyword>
<evidence type="ECO:0000256" key="9">
    <source>
        <dbReference type="HAMAP-Rule" id="MF_00151"/>
    </source>
</evidence>
<keyword evidence="4 9" id="KW-0547">Nucleotide-binding</keyword>
<comment type="cofactor">
    <cofactor evidence="9">
        <name>Mg(2+)</name>
        <dbReference type="ChEBI" id="CHEBI:18420"/>
    </cofactor>
</comment>
<reference evidence="11" key="1">
    <citation type="submission" date="2024-01" db="EMBL/GenBank/DDBJ databases">
        <title>The genome sequence of Micromonospora mangrovi CCTCC AA 2012012.</title>
        <authorList>
            <person name="Gao J."/>
        </authorList>
    </citation>
    <scope>NUCLEOTIDE SEQUENCE</scope>
    <source>
        <strain evidence="11">CCTCC AA 2012012</strain>
    </source>
</reference>
<dbReference type="PANTHER" id="PTHR21342:SF1">
    <property type="entry name" value="PHOSPHOPANTETHEINE ADENYLYLTRANSFERASE"/>
    <property type="match status" value="1"/>
</dbReference>
<name>A0AAU7ME37_9ACTN</name>
<keyword evidence="7 9" id="KW-0173">Coenzyme A biosynthesis</keyword>
<dbReference type="InterPro" id="IPR001980">
    <property type="entry name" value="PPAT"/>
</dbReference>
<dbReference type="GO" id="GO:0005737">
    <property type="term" value="C:cytoplasm"/>
    <property type="evidence" value="ECO:0007669"/>
    <property type="project" value="UniProtKB-SubCell"/>
</dbReference>
<keyword evidence="1 9" id="KW-0963">Cytoplasm</keyword>
<feature type="binding site" evidence="9">
    <location>
        <begin position="121"/>
        <end position="127"/>
    </location>
    <ligand>
        <name>ATP</name>
        <dbReference type="ChEBI" id="CHEBI:30616"/>
    </ligand>
</feature>
<comment type="similarity">
    <text evidence="9">Belongs to the bacterial CoaD family.</text>
</comment>
<dbReference type="GO" id="GO:0015937">
    <property type="term" value="P:coenzyme A biosynthetic process"/>
    <property type="evidence" value="ECO:0007669"/>
    <property type="project" value="UniProtKB-UniRule"/>
</dbReference>
<proteinExistence type="inferred from homology"/>
<dbReference type="PRINTS" id="PR01020">
    <property type="entry name" value="LPSBIOSNTHSS"/>
</dbReference>
<feature type="site" description="Transition state stabilizer" evidence="9">
    <location>
        <position position="16"/>
    </location>
</feature>
<evidence type="ECO:0000256" key="5">
    <source>
        <dbReference type="ARBA" id="ARBA00022840"/>
    </source>
</evidence>
<dbReference type="GO" id="GO:0004595">
    <property type="term" value="F:pantetheine-phosphate adenylyltransferase activity"/>
    <property type="evidence" value="ECO:0007669"/>
    <property type="project" value="UniProtKB-UniRule"/>
</dbReference>
<dbReference type="InterPro" id="IPR004821">
    <property type="entry name" value="Cyt_trans-like"/>
</dbReference>
<feature type="binding site" evidence="9">
    <location>
        <begin position="8"/>
        <end position="9"/>
    </location>
    <ligand>
        <name>ATP</name>
        <dbReference type="ChEBI" id="CHEBI:30616"/>
    </ligand>
</feature>
<dbReference type="PANTHER" id="PTHR21342">
    <property type="entry name" value="PHOSPHOPANTETHEINE ADENYLYLTRANSFERASE"/>
    <property type="match status" value="1"/>
</dbReference>
<evidence type="ECO:0000256" key="4">
    <source>
        <dbReference type="ARBA" id="ARBA00022741"/>
    </source>
</evidence>
<organism evidence="11">
    <name type="scientific">Micromonospora sp. CCTCC AA 2012012</name>
    <dbReference type="NCBI Taxonomy" id="3111921"/>
    <lineage>
        <taxon>Bacteria</taxon>
        <taxon>Bacillati</taxon>
        <taxon>Actinomycetota</taxon>
        <taxon>Actinomycetes</taxon>
        <taxon>Micromonosporales</taxon>
        <taxon>Micromonosporaceae</taxon>
        <taxon>Micromonospora</taxon>
    </lineage>
</organism>
<dbReference type="Pfam" id="PF01467">
    <property type="entry name" value="CTP_transf_like"/>
    <property type="match status" value="1"/>
</dbReference>
<dbReference type="SUPFAM" id="SSF52374">
    <property type="entry name" value="Nucleotidylyl transferase"/>
    <property type="match status" value="1"/>
</dbReference>
<feature type="binding site" evidence="9">
    <location>
        <position position="73"/>
    </location>
    <ligand>
        <name>substrate</name>
    </ligand>
</feature>
<gene>
    <name evidence="9 11" type="primary">coaD</name>
    <name evidence="12" type="ORF">ABUL08_10160</name>
    <name evidence="11" type="ORF">VK199_10110</name>
</gene>
<accession>A0AAU7ME37</accession>
<evidence type="ECO:0000259" key="10">
    <source>
        <dbReference type="Pfam" id="PF01467"/>
    </source>
</evidence>
<dbReference type="EMBL" id="CP159342">
    <property type="protein sequence ID" value="XCH76428.1"/>
    <property type="molecule type" value="Genomic_DNA"/>
</dbReference>
<keyword evidence="3 9" id="KW-0548">Nucleotidyltransferase</keyword>
<comment type="subcellular location">
    <subcellularLocation>
        <location evidence="9">Cytoplasm</location>
    </subcellularLocation>
</comment>
<dbReference type="RefSeq" id="WP_350936803.1">
    <property type="nucleotide sequence ID" value="NZ_CP157762.1"/>
</dbReference>
<dbReference type="HAMAP" id="MF_00151">
    <property type="entry name" value="PPAT_bact"/>
    <property type="match status" value="1"/>
</dbReference>
<dbReference type="Gene3D" id="3.40.50.620">
    <property type="entry name" value="HUPs"/>
    <property type="match status" value="1"/>
</dbReference>
<dbReference type="NCBIfam" id="TIGR01510">
    <property type="entry name" value="coaD_prev_kdtB"/>
    <property type="match status" value="1"/>
</dbReference>
<comment type="subunit">
    <text evidence="9">Homohexamer.</text>
</comment>
<dbReference type="NCBIfam" id="TIGR00125">
    <property type="entry name" value="cyt_tran_rel"/>
    <property type="match status" value="1"/>
</dbReference>
<dbReference type="EC" id="2.7.7.3" evidence="9"/>
<feature type="binding site" evidence="9">
    <location>
        <position position="8"/>
    </location>
    <ligand>
        <name>substrate</name>
    </ligand>
</feature>
<feature type="domain" description="Cytidyltransferase-like" evidence="10">
    <location>
        <begin position="4"/>
        <end position="131"/>
    </location>
</feature>
<evidence type="ECO:0000256" key="8">
    <source>
        <dbReference type="ARBA" id="ARBA00029346"/>
    </source>
</evidence>
<feature type="binding site" evidence="9">
    <location>
        <position position="40"/>
    </location>
    <ligand>
        <name>substrate</name>
    </ligand>
</feature>
<dbReference type="GO" id="GO:0005524">
    <property type="term" value="F:ATP binding"/>
    <property type="evidence" value="ECO:0007669"/>
    <property type="project" value="UniProtKB-KW"/>
</dbReference>
<comment type="catalytic activity">
    <reaction evidence="8 9">
        <text>(R)-4'-phosphopantetheine + ATP + H(+) = 3'-dephospho-CoA + diphosphate</text>
        <dbReference type="Rhea" id="RHEA:19801"/>
        <dbReference type="ChEBI" id="CHEBI:15378"/>
        <dbReference type="ChEBI" id="CHEBI:30616"/>
        <dbReference type="ChEBI" id="CHEBI:33019"/>
        <dbReference type="ChEBI" id="CHEBI:57328"/>
        <dbReference type="ChEBI" id="CHEBI:61723"/>
        <dbReference type="EC" id="2.7.7.3"/>
    </reaction>
</comment>
<feature type="binding site" evidence="9">
    <location>
        <position position="87"/>
    </location>
    <ligand>
        <name>substrate</name>
    </ligand>
</feature>
<protein>
    <recommendedName>
        <fullName evidence="9">Phosphopantetheine adenylyltransferase</fullName>
        <ecNumber evidence="9">2.7.7.3</ecNumber>
    </recommendedName>
    <alternativeName>
        <fullName evidence="9">Dephospho-CoA pyrophosphorylase</fullName>
    </alternativeName>
    <alternativeName>
        <fullName evidence="9">Pantetheine-phosphate adenylyltransferase</fullName>
        <shortName evidence="9">PPAT</shortName>
    </alternativeName>
</protein>
<keyword evidence="6 9" id="KW-0460">Magnesium</keyword>